<feature type="transmembrane region" description="Helical" evidence="7">
    <location>
        <begin position="120"/>
        <end position="138"/>
    </location>
</feature>
<evidence type="ECO:0000313" key="10">
    <source>
        <dbReference type="Proteomes" id="UP000195101"/>
    </source>
</evidence>
<dbReference type="AlphaFoldDB" id="A0A251YNW5"/>
<keyword evidence="10" id="KW-1185">Reference proteome</keyword>
<evidence type="ECO:0000313" key="9">
    <source>
        <dbReference type="EMBL" id="OUE25931.1"/>
    </source>
</evidence>
<sequence length="307" mass="31581">MLSHPRRLVIVTAVAPVLWGTTYVTSTAFLVADHPLLTATLRALPAGLLLLALGRELPRGAWWWRSGVLGALNIGAFFAFLFIAADRLPGGVAAVIGGIQPLLVSALAARILGERMPLRVMAAGIVGLAGVALIVLRADARLDAVGIVAALAGAFCMAVGVVLAKRWGPDHPPLVTTSWQLLAGGILLAALTATLEPLPVAPLTAVNVAGYAYLALVGTAVAYLLWFRGVRALPARVPAFLGLLSPVVAVTIGLCWSGETLTASQAVGMALVLVSVGASVAVRTTQPRVPRPEGGGADPFAPGRMSR</sequence>
<evidence type="ECO:0000256" key="4">
    <source>
        <dbReference type="ARBA" id="ARBA00022989"/>
    </source>
</evidence>
<name>A0A251YNW5_9MICO</name>
<dbReference type="RefSeq" id="WP_086514156.1">
    <property type="nucleotide sequence ID" value="NZ_MDJZ01000009.1"/>
</dbReference>
<feature type="transmembrane region" description="Helical" evidence="7">
    <location>
        <begin position="239"/>
        <end position="257"/>
    </location>
</feature>
<feature type="region of interest" description="Disordered" evidence="6">
    <location>
        <begin position="285"/>
        <end position="307"/>
    </location>
</feature>
<evidence type="ECO:0000256" key="7">
    <source>
        <dbReference type="SAM" id="Phobius"/>
    </source>
</evidence>
<evidence type="ECO:0000256" key="1">
    <source>
        <dbReference type="ARBA" id="ARBA00004141"/>
    </source>
</evidence>
<reference evidence="9 10" key="1">
    <citation type="submission" date="2016-08" db="EMBL/GenBank/DDBJ databases">
        <title>Genome sequence of Clavibacter michiganensis spp strain CFBP8019.</title>
        <authorList>
            <person name="Thapa S.P."/>
            <person name="Coaker G."/>
            <person name="Jacques M.-A."/>
        </authorList>
    </citation>
    <scope>NUCLEOTIDE SEQUENCE [LARGE SCALE GENOMIC DNA]</scope>
    <source>
        <strain evidence="9">CFBP8019</strain>
    </source>
</reference>
<dbReference type="InterPro" id="IPR000620">
    <property type="entry name" value="EamA_dom"/>
</dbReference>
<dbReference type="GO" id="GO:0016020">
    <property type="term" value="C:membrane"/>
    <property type="evidence" value="ECO:0007669"/>
    <property type="project" value="UniProtKB-SubCell"/>
</dbReference>
<comment type="subcellular location">
    <subcellularLocation>
        <location evidence="1">Membrane</location>
        <topology evidence="1">Multi-pass membrane protein</topology>
    </subcellularLocation>
</comment>
<organism evidence="9 10">
    <name type="scientific">Clavibacter michiganensis</name>
    <dbReference type="NCBI Taxonomy" id="28447"/>
    <lineage>
        <taxon>Bacteria</taxon>
        <taxon>Bacillati</taxon>
        <taxon>Actinomycetota</taxon>
        <taxon>Actinomycetes</taxon>
        <taxon>Micrococcales</taxon>
        <taxon>Microbacteriaceae</taxon>
        <taxon>Clavibacter</taxon>
    </lineage>
</organism>
<dbReference type="Proteomes" id="UP000195101">
    <property type="component" value="Unassembled WGS sequence"/>
</dbReference>
<feature type="domain" description="EamA" evidence="8">
    <location>
        <begin position="146"/>
        <end position="276"/>
    </location>
</feature>
<keyword evidence="3 7" id="KW-0812">Transmembrane</keyword>
<accession>A0A251YNW5</accession>
<feature type="domain" description="EamA" evidence="8">
    <location>
        <begin position="9"/>
        <end position="135"/>
    </location>
</feature>
<feature type="transmembrane region" description="Helical" evidence="7">
    <location>
        <begin position="91"/>
        <end position="113"/>
    </location>
</feature>
<dbReference type="Pfam" id="PF00892">
    <property type="entry name" value="EamA"/>
    <property type="match status" value="2"/>
</dbReference>
<comment type="similarity">
    <text evidence="2">Belongs to the EamA transporter family.</text>
</comment>
<proteinExistence type="inferred from homology"/>
<dbReference type="PANTHER" id="PTHR32322">
    <property type="entry name" value="INNER MEMBRANE TRANSPORTER"/>
    <property type="match status" value="1"/>
</dbReference>
<feature type="transmembrane region" description="Helical" evidence="7">
    <location>
        <begin position="144"/>
        <end position="164"/>
    </location>
</feature>
<evidence type="ECO:0000256" key="6">
    <source>
        <dbReference type="SAM" id="MobiDB-lite"/>
    </source>
</evidence>
<dbReference type="OrthoDB" id="5430053at2"/>
<evidence type="ECO:0000256" key="5">
    <source>
        <dbReference type="ARBA" id="ARBA00023136"/>
    </source>
</evidence>
<keyword evidence="4 7" id="KW-1133">Transmembrane helix</keyword>
<protein>
    <submittedName>
        <fullName evidence="9">Putative DMT superfamily transporter inner membrane protein</fullName>
    </submittedName>
</protein>
<keyword evidence="5 7" id="KW-0472">Membrane</keyword>
<evidence type="ECO:0000259" key="8">
    <source>
        <dbReference type="Pfam" id="PF00892"/>
    </source>
</evidence>
<dbReference type="EMBL" id="MDJZ01000009">
    <property type="protein sequence ID" value="OUE25931.1"/>
    <property type="molecule type" value="Genomic_DNA"/>
</dbReference>
<feature type="transmembrane region" description="Helical" evidence="7">
    <location>
        <begin position="263"/>
        <end position="282"/>
    </location>
</feature>
<dbReference type="SUPFAM" id="SSF103481">
    <property type="entry name" value="Multidrug resistance efflux transporter EmrE"/>
    <property type="match status" value="2"/>
</dbReference>
<evidence type="ECO:0000256" key="3">
    <source>
        <dbReference type="ARBA" id="ARBA00022692"/>
    </source>
</evidence>
<evidence type="ECO:0000256" key="2">
    <source>
        <dbReference type="ARBA" id="ARBA00007362"/>
    </source>
</evidence>
<dbReference type="InterPro" id="IPR037185">
    <property type="entry name" value="EmrE-like"/>
</dbReference>
<dbReference type="PANTHER" id="PTHR32322:SF2">
    <property type="entry name" value="EAMA DOMAIN-CONTAINING PROTEIN"/>
    <property type="match status" value="1"/>
</dbReference>
<gene>
    <name evidence="9" type="ORF">BFL37_05500</name>
</gene>
<dbReference type="InterPro" id="IPR050638">
    <property type="entry name" value="AA-Vitamin_Transporters"/>
</dbReference>
<feature type="transmembrane region" description="Helical" evidence="7">
    <location>
        <begin position="208"/>
        <end position="227"/>
    </location>
</feature>
<feature type="transmembrane region" description="Helical" evidence="7">
    <location>
        <begin position="66"/>
        <end position="85"/>
    </location>
</feature>
<comment type="caution">
    <text evidence="9">The sequence shown here is derived from an EMBL/GenBank/DDBJ whole genome shotgun (WGS) entry which is preliminary data.</text>
</comment>